<organism evidence="2">
    <name type="scientific">Arundo donax</name>
    <name type="common">Giant reed</name>
    <name type="synonym">Donax arundinaceus</name>
    <dbReference type="NCBI Taxonomy" id="35708"/>
    <lineage>
        <taxon>Eukaryota</taxon>
        <taxon>Viridiplantae</taxon>
        <taxon>Streptophyta</taxon>
        <taxon>Embryophyta</taxon>
        <taxon>Tracheophyta</taxon>
        <taxon>Spermatophyta</taxon>
        <taxon>Magnoliopsida</taxon>
        <taxon>Liliopsida</taxon>
        <taxon>Poales</taxon>
        <taxon>Poaceae</taxon>
        <taxon>PACMAD clade</taxon>
        <taxon>Arundinoideae</taxon>
        <taxon>Arundineae</taxon>
        <taxon>Arundo</taxon>
    </lineage>
</organism>
<evidence type="ECO:0000256" key="1">
    <source>
        <dbReference type="SAM" id="MobiDB-lite"/>
    </source>
</evidence>
<reference evidence="2" key="2">
    <citation type="journal article" date="2015" name="Data Brief">
        <title>Shoot transcriptome of the giant reed, Arundo donax.</title>
        <authorList>
            <person name="Barrero R.A."/>
            <person name="Guerrero F.D."/>
            <person name="Moolhuijzen P."/>
            <person name="Goolsby J.A."/>
            <person name="Tidwell J."/>
            <person name="Bellgard S.E."/>
            <person name="Bellgard M.I."/>
        </authorList>
    </citation>
    <scope>NUCLEOTIDE SEQUENCE</scope>
    <source>
        <tissue evidence="2">Shoot tissue taken approximately 20 cm above the soil surface</tissue>
    </source>
</reference>
<evidence type="ECO:0000313" key="2">
    <source>
        <dbReference type="EMBL" id="JAE22692.1"/>
    </source>
</evidence>
<dbReference type="AlphaFoldDB" id="A0A0A9GDX6"/>
<sequence length="164" mass="17297">MSSSCRWSRGTSPTSSSASSRTPASSTSTTTAAGSGRRWCCGPRSCCSRSPPAAAADDDYGGGRCRCSAVAGGAGGAHCSLYMGEFQLKQHSTALMARSTKYKTRGARCVRVCGEDGLFLACMYAYACNGDKVQVLDDMCCVVWHYVRCFCNCQLTMILAGATL</sequence>
<name>A0A0A9GDX6_ARUDO</name>
<reference evidence="2" key="1">
    <citation type="submission" date="2014-09" db="EMBL/GenBank/DDBJ databases">
        <authorList>
            <person name="Magalhaes I.L.F."/>
            <person name="Oliveira U."/>
            <person name="Santos F.R."/>
            <person name="Vidigal T.H.D.A."/>
            <person name="Brescovit A.D."/>
            <person name="Santos A.J."/>
        </authorList>
    </citation>
    <scope>NUCLEOTIDE SEQUENCE</scope>
    <source>
        <tissue evidence="2">Shoot tissue taken approximately 20 cm above the soil surface</tissue>
    </source>
</reference>
<feature type="compositionally biased region" description="Low complexity" evidence="1">
    <location>
        <begin position="8"/>
        <end position="38"/>
    </location>
</feature>
<dbReference type="EMBL" id="GBRH01175204">
    <property type="protein sequence ID" value="JAE22692.1"/>
    <property type="molecule type" value="Transcribed_RNA"/>
</dbReference>
<accession>A0A0A9GDX6</accession>
<protein>
    <submittedName>
        <fullName evidence="2">Uncharacterized protein</fullName>
    </submittedName>
</protein>
<proteinExistence type="predicted"/>
<feature type="region of interest" description="Disordered" evidence="1">
    <location>
        <begin position="1"/>
        <end position="38"/>
    </location>
</feature>